<dbReference type="Pfam" id="PF00650">
    <property type="entry name" value="CRAL_TRIO"/>
    <property type="match status" value="1"/>
</dbReference>
<dbReference type="PANTHER" id="PTHR10174:SF208">
    <property type="entry name" value="CRAL-TRIO DOMAIN-CONTAINING PROTEIN DDB_G0278031"/>
    <property type="match status" value="1"/>
</dbReference>
<proteinExistence type="predicted"/>
<sequence length="300" mass="33186">MSNSALSSPSSDVVDLEVLYGQSPTPTETSFLIEESMKGFRKLLEIDQSKNSNWRLAEDKCPKECSDEFKLIFLRCDVFQVELAVKRYITYWDNRIEVFGVDKGFLPILGAGGTPGGAMKDDLKAINCGYIRLLPPGRCEDPDGRAIVFIDGTVLDTTVVVHNINKQGLVRASWYRIHIGLQSESTQRKGVVILYKAAKKISSVIKRGPAKAMSASIRGAIPIRVAAIHCVDPSPIESILLKLARTFLANNLHKRIHLHNGRSLEMKLESLSQFGIGREHLPSEVGGDFNFDEARISSST</sequence>
<dbReference type="SUPFAM" id="SSF52087">
    <property type="entry name" value="CRAL/TRIO domain"/>
    <property type="match status" value="1"/>
</dbReference>
<evidence type="ECO:0000259" key="1">
    <source>
        <dbReference type="Pfam" id="PF00650"/>
    </source>
</evidence>
<dbReference type="AlphaFoldDB" id="A0A7S4AN90"/>
<name>A0A7S4AN90_9STRA</name>
<dbReference type="CDD" id="cd00170">
    <property type="entry name" value="SEC14"/>
    <property type="match status" value="1"/>
</dbReference>
<dbReference type="GO" id="GO:0016020">
    <property type="term" value="C:membrane"/>
    <property type="evidence" value="ECO:0007669"/>
    <property type="project" value="TreeGrafter"/>
</dbReference>
<dbReference type="EMBL" id="HBIX01020256">
    <property type="protein sequence ID" value="CAE0721532.1"/>
    <property type="molecule type" value="Transcribed_RNA"/>
</dbReference>
<dbReference type="InterPro" id="IPR036865">
    <property type="entry name" value="CRAL-TRIO_dom_sf"/>
</dbReference>
<evidence type="ECO:0000313" key="2">
    <source>
        <dbReference type="EMBL" id="CAE0721532.1"/>
    </source>
</evidence>
<protein>
    <recommendedName>
        <fullName evidence="1">CRAL-TRIO domain-containing protein</fullName>
    </recommendedName>
</protein>
<dbReference type="InterPro" id="IPR001251">
    <property type="entry name" value="CRAL-TRIO_dom"/>
</dbReference>
<dbReference type="PANTHER" id="PTHR10174">
    <property type="entry name" value="ALPHA-TOCOPHEROL TRANSFER PROTEIN-RELATED"/>
    <property type="match status" value="1"/>
</dbReference>
<reference evidence="2" key="1">
    <citation type="submission" date="2021-01" db="EMBL/GenBank/DDBJ databases">
        <authorList>
            <person name="Corre E."/>
            <person name="Pelletier E."/>
            <person name="Niang G."/>
            <person name="Scheremetjew M."/>
            <person name="Finn R."/>
            <person name="Kale V."/>
            <person name="Holt S."/>
            <person name="Cochrane G."/>
            <person name="Meng A."/>
            <person name="Brown T."/>
            <person name="Cohen L."/>
        </authorList>
    </citation>
    <scope>NUCLEOTIDE SEQUENCE</scope>
    <source>
        <strain evidence="2">10249 10 AB</strain>
    </source>
</reference>
<accession>A0A7S4AN90</accession>
<gene>
    <name evidence="2" type="ORF">PAUS00366_LOCUS14287</name>
</gene>
<feature type="domain" description="CRAL-TRIO" evidence="1">
    <location>
        <begin position="141"/>
        <end position="287"/>
    </location>
</feature>
<dbReference type="GO" id="GO:1902936">
    <property type="term" value="F:phosphatidylinositol bisphosphate binding"/>
    <property type="evidence" value="ECO:0007669"/>
    <property type="project" value="TreeGrafter"/>
</dbReference>
<dbReference type="Gene3D" id="3.40.525.10">
    <property type="entry name" value="CRAL-TRIO lipid binding domain"/>
    <property type="match status" value="1"/>
</dbReference>
<organism evidence="2">
    <name type="scientific">Pseudo-nitzschia australis</name>
    <dbReference type="NCBI Taxonomy" id="44445"/>
    <lineage>
        <taxon>Eukaryota</taxon>
        <taxon>Sar</taxon>
        <taxon>Stramenopiles</taxon>
        <taxon>Ochrophyta</taxon>
        <taxon>Bacillariophyta</taxon>
        <taxon>Bacillariophyceae</taxon>
        <taxon>Bacillariophycidae</taxon>
        <taxon>Bacillariales</taxon>
        <taxon>Bacillariaceae</taxon>
        <taxon>Pseudo-nitzschia</taxon>
    </lineage>
</organism>